<dbReference type="Gene3D" id="3.30.160.170">
    <property type="entry name" value="FlaG-like"/>
    <property type="match status" value="1"/>
</dbReference>
<gene>
    <name evidence="2" type="ORF">SAMN04488052_101776</name>
</gene>
<dbReference type="PANTHER" id="PTHR37166:SF1">
    <property type="entry name" value="PROTEIN FLAG"/>
    <property type="match status" value="1"/>
</dbReference>
<protein>
    <submittedName>
        <fullName evidence="2">Flagellar protein FlaG</fullName>
    </submittedName>
</protein>
<dbReference type="OrthoDB" id="5741693at2"/>
<proteinExistence type="predicted"/>
<dbReference type="STRING" id="406100.SAMN04488052_101776"/>
<dbReference type="Pfam" id="PF03646">
    <property type="entry name" value="FlaG"/>
    <property type="match status" value="1"/>
</dbReference>
<keyword evidence="2" id="KW-0969">Cilium</keyword>
<sequence>MSESIGFVPSVSSAGSSSGGSDPTVTRTSVEKAGDRQGRPLEQAVRAIENKVQAGDPASRNEVQGAINQINEAVQLVRTDLEFSVDDDTGRAVVKVLESRSDEVIRQIPAEEILTIAENIEEMRGILFDDQA</sequence>
<dbReference type="Proteomes" id="UP000199657">
    <property type="component" value="Unassembled WGS sequence"/>
</dbReference>
<keyword evidence="2" id="KW-0966">Cell projection</keyword>
<feature type="compositionally biased region" description="Basic and acidic residues" evidence="1">
    <location>
        <begin position="29"/>
        <end position="39"/>
    </location>
</feature>
<accession>A0A1H8QTF3</accession>
<keyword evidence="2" id="KW-0282">Flagellum</keyword>
<keyword evidence="3" id="KW-1185">Reference proteome</keyword>
<dbReference type="RefSeq" id="WP_091640059.1">
    <property type="nucleotide sequence ID" value="NZ_FOEG01000001.1"/>
</dbReference>
<dbReference type="PANTHER" id="PTHR37166">
    <property type="entry name" value="PROTEIN FLAG"/>
    <property type="match status" value="1"/>
</dbReference>
<dbReference type="EMBL" id="FOEG01000001">
    <property type="protein sequence ID" value="SEO57472.1"/>
    <property type="molecule type" value="Genomic_DNA"/>
</dbReference>
<feature type="region of interest" description="Disordered" evidence="1">
    <location>
        <begin position="1"/>
        <end position="41"/>
    </location>
</feature>
<feature type="compositionally biased region" description="Low complexity" evidence="1">
    <location>
        <begin position="10"/>
        <end position="21"/>
    </location>
</feature>
<dbReference type="AlphaFoldDB" id="A0A1H8QTF3"/>
<dbReference type="SUPFAM" id="SSF160214">
    <property type="entry name" value="FlaG-like"/>
    <property type="match status" value="1"/>
</dbReference>
<evidence type="ECO:0000256" key="1">
    <source>
        <dbReference type="SAM" id="MobiDB-lite"/>
    </source>
</evidence>
<dbReference type="InterPro" id="IPR005186">
    <property type="entry name" value="FlaG"/>
</dbReference>
<dbReference type="InterPro" id="IPR035924">
    <property type="entry name" value="FlaG-like_sf"/>
</dbReference>
<reference evidence="2 3" key="1">
    <citation type="submission" date="2016-10" db="EMBL/GenBank/DDBJ databases">
        <authorList>
            <person name="de Groot N.N."/>
        </authorList>
    </citation>
    <scope>NUCLEOTIDE SEQUENCE [LARGE SCALE GENOMIC DNA]</scope>
    <source>
        <strain evidence="2 3">CGMCC 1.6291</strain>
    </source>
</reference>
<name>A0A1H8QTF3_9GAMM</name>
<evidence type="ECO:0000313" key="2">
    <source>
        <dbReference type="EMBL" id="SEO57472.1"/>
    </source>
</evidence>
<organism evidence="2 3">
    <name type="scientific">Aquisalimonas asiatica</name>
    <dbReference type="NCBI Taxonomy" id="406100"/>
    <lineage>
        <taxon>Bacteria</taxon>
        <taxon>Pseudomonadati</taxon>
        <taxon>Pseudomonadota</taxon>
        <taxon>Gammaproteobacteria</taxon>
        <taxon>Chromatiales</taxon>
        <taxon>Ectothiorhodospiraceae</taxon>
        <taxon>Aquisalimonas</taxon>
    </lineage>
</organism>
<evidence type="ECO:0000313" key="3">
    <source>
        <dbReference type="Proteomes" id="UP000199657"/>
    </source>
</evidence>